<evidence type="ECO:0000313" key="1">
    <source>
        <dbReference type="EMBL" id="CAE0361000.1"/>
    </source>
</evidence>
<sequence>MIQRSIREASSPALIIRKKREREENAKTTIKNIDTSSFSSSLLLNKLNLIQSTSVIQLHSEACLQLCSGLERGNRFELQYEVHIRCMALDEAGILLALGHEDGVLIIDFTKESNAAKNRATISHGELARYALDGPVSTLAWHTSSKFLLIAMVHTSLIFLADITKLSPDSFHQTLIPDKTLGPINGTQGGGHHCVSFGTNDIVLAGAHCGLMRGWEPRINYQGSFRYWDLSVALESQMGPGGHRHRPPVISIATTLNAEVIAVTANSLSMFDLAKRDQKAFGTSVPKPSRIWTRSSAELFAIPQARFCSMSTARSQRNLILAAQLTFDSLCIHAVALINPSTATILAVFLADKPSVGPFLAIPFCHLALRHCTPIIATCKLQQTRSSRRGGYTYTTPPSGLTLCRLTSSSGWARCQKLNRISQPKEEIFVGSSSVLLLSSSQCTQSQEEIERERLETAISNSAYSNLLFQEDISFSPLDETCFNLNNPASSTIIALAAHPSTGQVLTAYDDGSIVVMEPV</sequence>
<accession>A0A7S3NHK0</accession>
<reference evidence="1" key="1">
    <citation type="submission" date="2021-01" db="EMBL/GenBank/DDBJ databases">
        <authorList>
            <person name="Corre E."/>
            <person name="Pelletier E."/>
            <person name="Niang G."/>
            <person name="Scheremetjew M."/>
            <person name="Finn R."/>
            <person name="Kale V."/>
            <person name="Holt S."/>
            <person name="Cochrane G."/>
            <person name="Meng A."/>
            <person name="Brown T."/>
            <person name="Cohen L."/>
        </authorList>
    </citation>
    <scope>NUCLEOTIDE SEQUENCE</scope>
    <source>
        <strain evidence="1">CCMP1510</strain>
    </source>
</reference>
<name>A0A7S3NHK0_9STRA</name>
<dbReference type="InterPro" id="IPR036322">
    <property type="entry name" value="WD40_repeat_dom_sf"/>
</dbReference>
<dbReference type="EMBL" id="HBIJ01002541">
    <property type="protein sequence ID" value="CAE0361000.1"/>
    <property type="molecule type" value="Transcribed_RNA"/>
</dbReference>
<dbReference type="SUPFAM" id="SSF50978">
    <property type="entry name" value="WD40 repeat-like"/>
    <property type="match status" value="1"/>
</dbReference>
<proteinExistence type="predicted"/>
<organism evidence="1">
    <name type="scientific">Aureoumbra lagunensis</name>
    <dbReference type="NCBI Taxonomy" id="44058"/>
    <lineage>
        <taxon>Eukaryota</taxon>
        <taxon>Sar</taxon>
        <taxon>Stramenopiles</taxon>
        <taxon>Ochrophyta</taxon>
        <taxon>Pelagophyceae</taxon>
        <taxon>Pelagomonadales</taxon>
        <taxon>Aureoumbra</taxon>
    </lineage>
</organism>
<protein>
    <submittedName>
        <fullName evidence="1">Uncharacterized protein</fullName>
    </submittedName>
</protein>
<gene>
    <name evidence="1" type="ORF">ALAG00032_LOCUS1732</name>
</gene>
<dbReference type="AlphaFoldDB" id="A0A7S3NHK0"/>